<dbReference type="GO" id="GO:0008270">
    <property type="term" value="F:zinc ion binding"/>
    <property type="evidence" value="ECO:0007669"/>
    <property type="project" value="UniProtKB-UniRule"/>
</dbReference>
<dbReference type="Proteomes" id="UP001066276">
    <property type="component" value="Chromosome 6"/>
</dbReference>
<dbReference type="PRINTS" id="PR00895">
    <property type="entry name" value="PENTAXIN"/>
</dbReference>
<dbReference type="InterPro" id="IPR036398">
    <property type="entry name" value="CA_dom_sf"/>
</dbReference>
<dbReference type="PROSITE" id="PS51144">
    <property type="entry name" value="ALPHA_CA_2"/>
    <property type="match status" value="1"/>
</dbReference>
<comment type="function">
    <text evidence="10">Reversible hydration of carbon dioxide. Its role in saliva is unknown.</text>
</comment>
<dbReference type="Gene3D" id="3.10.200.10">
    <property type="entry name" value="Alpha carbonic anhydrase"/>
    <property type="match status" value="1"/>
</dbReference>
<evidence type="ECO:0000313" key="16">
    <source>
        <dbReference type="EMBL" id="KAJ1145114.1"/>
    </source>
</evidence>
<keyword evidence="9 13" id="KW-0456">Lyase</keyword>
<name>A0AAV7R1K0_PLEWA</name>
<dbReference type="InterPro" id="IPR018338">
    <property type="entry name" value="Carbonic_anhydrase_a-class_CS"/>
</dbReference>
<evidence type="ECO:0000256" key="11">
    <source>
        <dbReference type="ARBA" id="ARBA00048348"/>
    </source>
</evidence>
<keyword evidence="6 13" id="KW-0862">Zinc</keyword>
<evidence type="ECO:0000259" key="14">
    <source>
        <dbReference type="PROSITE" id="PS51144"/>
    </source>
</evidence>
<gene>
    <name evidence="16" type="ORF">NDU88_011406</name>
</gene>
<protein>
    <recommendedName>
        <fullName evidence="13">Carbonic anhydrase</fullName>
        <ecNumber evidence="13">4.2.1.1</ecNumber>
    </recommendedName>
</protein>
<evidence type="ECO:0000256" key="8">
    <source>
        <dbReference type="ARBA" id="ARBA00023180"/>
    </source>
</evidence>
<dbReference type="GO" id="GO:0005615">
    <property type="term" value="C:extracellular space"/>
    <property type="evidence" value="ECO:0007669"/>
    <property type="project" value="TreeGrafter"/>
</dbReference>
<evidence type="ECO:0000256" key="3">
    <source>
        <dbReference type="ARBA" id="ARBA00010718"/>
    </source>
</evidence>
<dbReference type="PANTHER" id="PTHR18952">
    <property type="entry name" value="CARBONIC ANHYDRASE"/>
    <property type="match status" value="1"/>
</dbReference>
<dbReference type="PANTHER" id="PTHR18952:SF110">
    <property type="entry name" value="CARBONIC ANHYDRASE 6"/>
    <property type="match status" value="1"/>
</dbReference>
<sequence>MASTRHLQLEALLLLFHLAPLVPPGSGHIVEWTYQEGDVPEANWGKIFPTCAAKRQSPIDIQRRKVRHNPDLPHLELSGYDELLEGIFQMTNNGHSVQIDLPPSMRITKGLPNNYTAVQMHLHWGGLDLETSGSEHTVDGMRYLAELHIVHFNSDLYGDVNEAKNKEDGLAVLAFLYVDGNFENTYYSDFISKLAKIRQAGQKTELTSLDVQAMLPENLKNFYRYPGSLTTPPCTENVIWTVFDEPIVLSHTQINLLENSLLDYNNQTLRNDYRHAQPLNERVVESTFSPKLAKDKCNPEVIGTKLGAIESEILDMRRQLIGSGGRSLGLTGVLMVAYPSFYFSSEHTASYVELRPQKDMVLQAFTLCFWVRTNNQGTKTIFSYSTRNRDNELVVTVGSDVGLWVGGHFVDFPVHHKSENWVHNCLRWDSATGAAELWTNGLMLKEKGLQKGYIIKSGGVIVLGKDRDDLLGMFSNGFVGWMSRIHLWSHVLGTADIMLLTQCRGASIKGDLISWGETPMTLSGGVILEVDTSCR</sequence>
<dbReference type="SMART" id="SM01057">
    <property type="entry name" value="Carb_anhydrase"/>
    <property type="match status" value="1"/>
</dbReference>
<evidence type="ECO:0000256" key="6">
    <source>
        <dbReference type="ARBA" id="ARBA00022833"/>
    </source>
</evidence>
<comment type="caution">
    <text evidence="12">Lacks conserved residue(s) required for the propagation of feature annotation.</text>
</comment>
<dbReference type="SUPFAM" id="SSF49899">
    <property type="entry name" value="Concanavalin A-like lectins/glucanases"/>
    <property type="match status" value="1"/>
</dbReference>
<comment type="similarity">
    <text evidence="3 13">Belongs to the alpha-carbonic anhydrase family.</text>
</comment>
<keyword evidence="8" id="KW-0325">Glycoprotein</keyword>
<dbReference type="GO" id="GO:0004089">
    <property type="term" value="F:carbonate dehydratase activity"/>
    <property type="evidence" value="ECO:0007669"/>
    <property type="project" value="UniProtKB-UniRule"/>
</dbReference>
<dbReference type="EMBL" id="JANPWB010000010">
    <property type="protein sequence ID" value="KAJ1145114.1"/>
    <property type="molecule type" value="Genomic_DNA"/>
</dbReference>
<dbReference type="InterPro" id="IPR013320">
    <property type="entry name" value="ConA-like_dom_sf"/>
</dbReference>
<dbReference type="Pfam" id="PF00354">
    <property type="entry name" value="Pentaxin"/>
    <property type="match status" value="1"/>
</dbReference>
<keyword evidence="7" id="KW-1015">Disulfide bond</keyword>
<comment type="cofactor">
    <cofactor evidence="1 13">
        <name>Zn(2+)</name>
        <dbReference type="ChEBI" id="CHEBI:29105"/>
    </cofactor>
</comment>
<dbReference type="InterPro" id="IPR001759">
    <property type="entry name" value="PTX_dom"/>
</dbReference>
<keyword evidence="13" id="KW-0732">Signal</keyword>
<evidence type="ECO:0000256" key="9">
    <source>
        <dbReference type="ARBA" id="ARBA00023239"/>
    </source>
</evidence>
<evidence type="ECO:0000256" key="12">
    <source>
        <dbReference type="PROSITE-ProRule" id="PRU01172"/>
    </source>
</evidence>
<dbReference type="SUPFAM" id="SSF51069">
    <property type="entry name" value="Carbonic anhydrase"/>
    <property type="match status" value="1"/>
</dbReference>
<evidence type="ECO:0000256" key="10">
    <source>
        <dbReference type="ARBA" id="ARBA00025355"/>
    </source>
</evidence>
<reference evidence="16" key="1">
    <citation type="journal article" date="2022" name="bioRxiv">
        <title>Sequencing and chromosome-scale assembly of the giantPleurodeles waltlgenome.</title>
        <authorList>
            <person name="Brown T."/>
            <person name="Elewa A."/>
            <person name="Iarovenko S."/>
            <person name="Subramanian E."/>
            <person name="Araus A.J."/>
            <person name="Petzold A."/>
            <person name="Susuki M."/>
            <person name="Suzuki K.-i.T."/>
            <person name="Hayashi T."/>
            <person name="Toyoda A."/>
            <person name="Oliveira C."/>
            <person name="Osipova E."/>
            <person name="Leigh N.D."/>
            <person name="Simon A."/>
            <person name="Yun M.H."/>
        </authorList>
    </citation>
    <scope>NUCLEOTIDE SEQUENCE</scope>
    <source>
        <strain evidence="16">20211129_DDA</strain>
        <tissue evidence="16">Liver</tissue>
    </source>
</reference>
<accession>A0AAV7R1K0</accession>
<comment type="caution">
    <text evidence="16">The sequence shown here is derived from an EMBL/GenBank/DDBJ whole genome shotgun (WGS) entry which is preliminary data.</text>
</comment>
<evidence type="ECO:0000256" key="1">
    <source>
        <dbReference type="ARBA" id="ARBA00001947"/>
    </source>
</evidence>
<dbReference type="EC" id="4.2.1.1" evidence="13"/>
<dbReference type="PROSITE" id="PS00162">
    <property type="entry name" value="ALPHA_CA_1"/>
    <property type="match status" value="1"/>
</dbReference>
<evidence type="ECO:0000256" key="2">
    <source>
        <dbReference type="ARBA" id="ARBA00004613"/>
    </source>
</evidence>
<dbReference type="AlphaFoldDB" id="A0AAV7R1K0"/>
<feature type="domain" description="Alpha-carbonic anhydrase" evidence="14">
    <location>
        <begin position="30"/>
        <end position="288"/>
    </location>
</feature>
<feature type="signal peptide" evidence="13">
    <location>
        <begin position="1"/>
        <end position="27"/>
    </location>
</feature>
<proteinExistence type="inferred from homology"/>
<evidence type="ECO:0000259" key="15">
    <source>
        <dbReference type="PROSITE" id="PS51828"/>
    </source>
</evidence>
<evidence type="ECO:0000256" key="4">
    <source>
        <dbReference type="ARBA" id="ARBA00022525"/>
    </source>
</evidence>
<dbReference type="Pfam" id="PF00194">
    <property type="entry name" value="Carb_anhydrase"/>
    <property type="match status" value="1"/>
</dbReference>
<dbReference type="Gene3D" id="2.60.120.200">
    <property type="match status" value="1"/>
</dbReference>
<feature type="chain" id="PRO_5043090104" description="Carbonic anhydrase" evidence="13">
    <location>
        <begin position="28"/>
        <end position="535"/>
    </location>
</feature>
<dbReference type="FunFam" id="3.10.200.10:FF:000003">
    <property type="entry name" value="Carbonic anhydrase 12"/>
    <property type="match status" value="1"/>
</dbReference>
<feature type="domain" description="Pentraxin (PTX)" evidence="15">
    <location>
        <begin position="337"/>
        <end position="534"/>
    </location>
</feature>
<evidence type="ECO:0000256" key="5">
    <source>
        <dbReference type="ARBA" id="ARBA00022723"/>
    </source>
</evidence>
<keyword evidence="5 13" id="KW-0479">Metal-binding</keyword>
<keyword evidence="17" id="KW-1185">Reference proteome</keyword>
<comment type="subcellular location">
    <subcellularLocation>
        <location evidence="2">Secreted</location>
    </subcellularLocation>
</comment>
<dbReference type="InterPro" id="IPR001148">
    <property type="entry name" value="CA_dom"/>
</dbReference>
<keyword evidence="4" id="KW-0964">Secreted</keyword>
<evidence type="ECO:0000256" key="7">
    <source>
        <dbReference type="ARBA" id="ARBA00023157"/>
    </source>
</evidence>
<evidence type="ECO:0000256" key="13">
    <source>
        <dbReference type="RuleBase" id="RU367011"/>
    </source>
</evidence>
<organism evidence="16 17">
    <name type="scientific">Pleurodeles waltl</name>
    <name type="common">Iberian ribbed newt</name>
    <dbReference type="NCBI Taxonomy" id="8319"/>
    <lineage>
        <taxon>Eukaryota</taxon>
        <taxon>Metazoa</taxon>
        <taxon>Chordata</taxon>
        <taxon>Craniata</taxon>
        <taxon>Vertebrata</taxon>
        <taxon>Euteleostomi</taxon>
        <taxon>Amphibia</taxon>
        <taxon>Batrachia</taxon>
        <taxon>Caudata</taxon>
        <taxon>Salamandroidea</taxon>
        <taxon>Salamandridae</taxon>
        <taxon>Pleurodelinae</taxon>
        <taxon>Pleurodeles</taxon>
    </lineage>
</organism>
<dbReference type="InterPro" id="IPR023561">
    <property type="entry name" value="Carbonic_anhydrase_a-class"/>
</dbReference>
<dbReference type="SMART" id="SM00159">
    <property type="entry name" value="PTX"/>
    <property type="match status" value="1"/>
</dbReference>
<comment type="catalytic activity">
    <reaction evidence="11 13">
        <text>hydrogencarbonate + H(+) = CO2 + H2O</text>
        <dbReference type="Rhea" id="RHEA:10748"/>
        <dbReference type="ChEBI" id="CHEBI:15377"/>
        <dbReference type="ChEBI" id="CHEBI:15378"/>
        <dbReference type="ChEBI" id="CHEBI:16526"/>
        <dbReference type="ChEBI" id="CHEBI:17544"/>
        <dbReference type="EC" id="4.2.1.1"/>
    </reaction>
</comment>
<evidence type="ECO:0000313" key="17">
    <source>
        <dbReference type="Proteomes" id="UP001066276"/>
    </source>
</evidence>
<dbReference type="PROSITE" id="PS51828">
    <property type="entry name" value="PTX_2"/>
    <property type="match status" value="1"/>
</dbReference>